<dbReference type="Proteomes" id="UP001203761">
    <property type="component" value="Unassembled WGS sequence"/>
</dbReference>
<reference evidence="2" key="1">
    <citation type="submission" date="2022-02" db="EMBL/GenBank/DDBJ databases">
        <authorList>
            <person name="Lee M."/>
            <person name="Kim S.-J."/>
            <person name="Jung M.-Y."/>
        </authorList>
    </citation>
    <scope>NUCLEOTIDE SEQUENCE</scope>
    <source>
        <strain evidence="2">JHP9</strain>
    </source>
</reference>
<feature type="transmembrane region" description="Helical" evidence="1">
    <location>
        <begin position="280"/>
        <end position="300"/>
    </location>
</feature>
<evidence type="ECO:0000313" key="2">
    <source>
        <dbReference type="EMBL" id="MCL6422990.1"/>
    </source>
</evidence>
<dbReference type="EMBL" id="JAKNCJ010000002">
    <property type="protein sequence ID" value="MCL6422990.1"/>
    <property type="molecule type" value="Genomic_DNA"/>
</dbReference>
<keyword evidence="1" id="KW-0472">Membrane</keyword>
<accession>A0ABT0QZK5</accession>
<gene>
    <name evidence="2" type="ORF">Bequi_06235</name>
</gene>
<feature type="transmembrane region" description="Helical" evidence="1">
    <location>
        <begin position="72"/>
        <end position="92"/>
    </location>
</feature>
<name>A0ABT0QZK5_9MICO</name>
<feature type="transmembrane region" description="Helical" evidence="1">
    <location>
        <begin position="169"/>
        <end position="186"/>
    </location>
</feature>
<feature type="transmembrane region" description="Helical" evidence="1">
    <location>
        <begin position="128"/>
        <end position="148"/>
    </location>
</feature>
<dbReference type="Pfam" id="PF09852">
    <property type="entry name" value="DUF2079"/>
    <property type="match status" value="1"/>
</dbReference>
<feature type="transmembrane region" description="Helical" evidence="1">
    <location>
        <begin position="238"/>
        <end position="260"/>
    </location>
</feature>
<comment type="caution">
    <text evidence="2">The sequence shown here is derived from an EMBL/GenBank/DDBJ whole genome shotgun (WGS) entry which is preliminary data.</text>
</comment>
<proteinExistence type="predicted"/>
<dbReference type="InterPro" id="IPR018650">
    <property type="entry name" value="STSV1_Orf64"/>
</dbReference>
<evidence type="ECO:0000256" key="1">
    <source>
        <dbReference type="SAM" id="Phobius"/>
    </source>
</evidence>
<organism evidence="2 3">
    <name type="scientific">Brachybacterium equifaecis</name>
    <dbReference type="NCBI Taxonomy" id="2910770"/>
    <lineage>
        <taxon>Bacteria</taxon>
        <taxon>Bacillati</taxon>
        <taxon>Actinomycetota</taxon>
        <taxon>Actinomycetes</taxon>
        <taxon>Micrococcales</taxon>
        <taxon>Dermabacteraceae</taxon>
        <taxon>Brachybacterium</taxon>
    </lineage>
</organism>
<dbReference type="RefSeq" id="WP_249737087.1">
    <property type="nucleotide sequence ID" value="NZ_JAKNCJ010000002.1"/>
</dbReference>
<keyword evidence="3" id="KW-1185">Reference proteome</keyword>
<keyword evidence="1" id="KW-1133">Transmembrane helix</keyword>
<feature type="transmembrane region" description="Helical" evidence="1">
    <location>
        <begin position="104"/>
        <end position="122"/>
    </location>
</feature>
<sequence>MLIALAATAAYGLLGVQQWRALAPRSWDLGIFSQLARSYAELRAPIVPIKGDEFNLLGDHFHPLLVLLGPVWAIWPSPLALLWVQALLFGVSAIPLTRLAIDRLGTGLGTTAGLAYAFSFGLQSAADVQFHEIAFAVPLLAFSLTALLRERPLTAALWAAPLVFVKEDLGLTVLALGLVIALRGTASRLTGLALAAWGLLWFVLATFVILPALNTGGQYDYTGNVGSILDVFVPAQKWLLVAMLVVAAGVIGARSPLIAVMLPTLAWRFVGTVPFYWDWYWHYNAVLMPIAIAALLDALGDRRTGAATALLRRDRPRPRRAVQIGAVALSAIATLALGPALPLVNLARSSSWEPTWRAEPARAAMAAVPDRAVVASDITLMAPLVPDHDVQWVHGPNTRVPDCVLIDEFAFSWQDAPPADAAEWARSTYGADYRIVHADGGLEVACQDS</sequence>
<evidence type="ECO:0000313" key="3">
    <source>
        <dbReference type="Proteomes" id="UP001203761"/>
    </source>
</evidence>
<feature type="transmembrane region" description="Helical" evidence="1">
    <location>
        <begin position="192"/>
        <end position="213"/>
    </location>
</feature>
<protein>
    <submittedName>
        <fullName evidence="2">DUF2079 domain-containing protein</fullName>
    </submittedName>
</protein>
<feature type="transmembrane region" description="Helical" evidence="1">
    <location>
        <begin position="321"/>
        <end position="341"/>
    </location>
</feature>
<keyword evidence="1" id="KW-0812">Transmembrane</keyword>